<dbReference type="PANTHER" id="PTHR30429:SF0">
    <property type="entry name" value="METHIONINE-BINDING LIPOPROTEIN METQ"/>
    <property type="match status" value="1"/>
</dbReference>
<evidence type="ECO:0000256" key="2">
    <source>
        <dbReference type="ARBA" id="ARBA00022729"/>
    </source>
</evidence>
<evidence type="ECO:0000256" key="6">
    <source>
        <dbReference type="PIRNR" id="PIRNR002854"/>
    </source>
</evidence>
<keyword evidence="5 6" id="KW-0449">Lipoprotein</keyword>
<evidence type="ECO:0000256" key="4">
    <source>
        <dbReference type="ARBA" id="ARBA00023139"/>
    </source>
</evidence>
<keyword evidence="10" id="KW-1185">Reference proteome</keyword>
<dbReference type="Pfam" id="PF03180">
    <property type="entry name" value="Lipoprotein_9"/>
    <property type="match status" value="1"/>
</dbReference>
<dbReference type="SUPFAM" id="SSF53850">
    <property type="entry name" value="Periplasmic binding protein-like II"/>
    <property type="match status" value="1"/>
</dbReference>
<name>A0A9P2TCJ0_THEFU</name>
<dbReference type="InterPro" id="IPR004872">
    <property type="entry name" value="Lipoprotein_NlpA"/>
</dbReference>
<dbReference type="RefSeq" id="WP_011291380.1">
    <property type="nucleotide sequence ID" value="NZ_AOSG01000023.1"/>
</dbReference>
<feature type="chain" id="PRO_5040159149" description="Lipoprotein" evidence="8">
    <location>
        <begin position="22"/>
        <end position="285"/>
    </location>
</feature>
<dbReference type="AlphaFoldDB" id="A0A9P2TCJ0"/>
<reference evidence="9 10" key="1">
    <citation type="journal article" date="2013" name="Genome Announc.">
        <title>Draft Genome Sequence of the Lignocellulose Decomposer Thermobifida fusca Strain TM51.</title>
        <authorList>
            <person name="Toth A."/>
            <person name="Barna T."/>
            <person name="Nagy I."/>
            <person name="Horvath B."/>
            <person name="Nagy I."/>
            <person name="Tancsics A."/>
            <person name="Kriszt B."/>
            <person name="Baka E."/>
            <person name="Fekete C."/>
            <person name="Kukolya J."/>
        </authorList>
    </citation>
    <scope>NUCLEOTIDE SEQUENCE [LARGE SCALE GENOMIC DNA]</scope>
    <source>
        <strain evidence="9 10">TM51</strain>
    </source>
</reference>
<keyword evidence="2 8" id="KW-0732">Signal</keyword>
<organism evidence="9 10">
    <name type="scientific">Thermobifida fusca TM51</name>
    <dbReference type="NCBI Taxonomy" id="1169414"/>
    <lineage>
        <taxon>Bacteria</taxon>
        <taxon>Bacillati</taxon>
        <taxon>Actinomycetota</taxon>
        <taxon>Actinomycetes</taxon>
        <taxon>Streptosporangiales</taxon>
        <taxon>Nocardiopsidaceae</taxon>
        <taxon>Thermobifida</taxon>
    </lineage>
</organism>
<keyword evidence="3" id="KW-0472">Membrane</keyword>
<dbReference type="EMBL" id="AOSG01000023">
    <property type="protein sequence ID" value="EOR71939.1"/>
    <property type="molecule type" value="Genomic_DNA"/>
</dbReference>
<feature type="signal peptide" evidence="8">
    <location>
        <begin position="1"/>
        <end position="21"/>
    </location>
</feature>
<comment type="subcellular location">
    <subcellularLocation>
        <location evidence="1">Membrane</location>
        <topology evidence="1">Lipid-anchor</topology>
    </subcellularLocation>
</comment>
<keyword evidence="4" id="KW-0564">Palmitate</keyword>
<dbReference type="GO" id="GO:0016020">
    <property type="term" value="C:membrane"/>
    <property type="evidence" value="ECO:0007669"/>
    <property type="project" value="UniProtKB-SubCell"/>
</dbReference>
<evidence type="ECO:0000256" key="3">
    <source>
        <dbReference type="ARBA" id="ARBA00023136"/>
    </source>
</evidence>
<gene>
    <name evidence="9" type="ORF">TM51_05052</name>
</gene>
<dbReference type="PANTHER" id="PTHR30429">
    <property type="entry name" value="D-METHIONINE-BINDING LIPOPROTEIN METQ"/>
    <property type="match status" value="1"/>
</dbReference>
<evidence type="ECO:0000256" key="5">
    <source>
        <dbReference type="ARBA" id="ARBA00023288"/>
    </source>
</evidence>
<dbReference type="Gene3D" id="3.40.190.10">
    <property type="entry name" value="Periplasmic binding protein-like II"/>
    <property type="match status" value="2"/>
</dbReference>
<evidence type="ECO:0000256" key="8">
    <source>
        <dbReference type="SAM" id="SignalP"/>
    </source>
</evidence>
<evidence type="ECO:0000313" key="9">
    <source>
        <dbReference type="EMBL" id="EOR71939.1"/>
    </source>
</evidence>
<sequence length="285" mass="30862">MRKAFAALGAVALAATLAACGAPSETARNGGADQEGLTTLRVGVNPVPHGEILRYVQENLAADAGLNLEIVEIADYNQPNQQLAQGELNANYFQHRTFLEEWQKANPGDELVYVSDVHVERLGLYSRKHESSADLPEGAEIAVPNDAANLDRALRTLEAEGLITVDPEAGALATESDITDNPRGITVTPLEAAQLPRSLDDVDAAVVNGNYAIEANLTETANELAWEPSDSPDYIEKYANGLVVRAEDVDDPAIRTLSELLRSDEVREYIEQTWQGVVYPVGDRE</sequence>
<evidence type="ECO:0000256" key="1">
    <source>
        <dbReference type="ARBA" id="ARBA00004635"/>
    </source>
</evidence>
<dbReference type="Proteomes" id="UP000014184">
    <property type="component" value="Unassembled WGS sequence"/>
</dbReference>
<dbReference type="PROSITE" id="PS51257">
    <property type="entry name" value="PROKAR_LIPOPROTEIN"/>
    <property type="match status" value="1"/>
</dbReference>
<protein>
    <recommendedName>
        <fullName evidence="6">Lipoprotein</fullName>
    </recommendedName>
</protein>
<dbReference type="PIRSF" id="PIRSF002854">
    <property type="entry name" value="MetQ"/>
    <property type="match status" value="1"/>
</dbReference>
<accession>A0A9P2TCJ0</accession>
<evidence type="ECO:0000256" key="7">
    <source>
        <dbReference type="PIRSR" id="PIRSR002854-1"/>
    </source>
</evidence>
<evidence type="ECO:0000313" key="10">
    <source>
        <dbReference type="Proteomes" id="UP000014184"/>
    </source>
</evidence>
<proteinExistence type="inferred from homology"/>
<comment type="similarity">
    <text evidence="6">Belongs to the nlpA lipoprotein family.</text>
</comment>
<feature type="lipid moiety-binding region" description="S-diacylglycerol cysteine" evidence="7">
    <location>
        <position position="20"/>
    </location>
</feature>
<comment type="caution">
    <text evidence="9">The sequence shown here is derived from an EMBL/GenBank/DDBJ whole genome shotgun (WGS) entry which is preliminary data.</text>
</comment>